<evidence type="ECO:0008006" key="14">
    <source>
        <dbReference type="Google" id="ProtNLM"/>
    </source>
</evidence>
<dbReference type="InterPro" id="IPR002182">
    <property type="entry name" value="NB-ARC"/>
</dbReference>
<dbReference type="EMBL" id="CM000884">
    <property type="protein sequence ID" value="KQJ81461.1"/>
    <property type="molecule type" value="Genomic_DNA"/>
</dbReference>
<reference evidence="12" key="3">
    <citation type="submission" date="2018-08" db="UniProtKB">
        <authorList>
            <consortium name="EnsemblPlants"/>
        </authorList>
    </citation>
    <scope>IDENTIFICATION</scope>
    <source>
        <strain evidence="12">cv. Bd21</strain>
    </source>
</reference>
<proteinExistence type="inferred from homology"/>
<accession>A0A0Q3KNJ1</accession>
<dbReference type="SUPFAM" id="SSF52540">
    <property type="entry name" value="P-loop containing nucleoside triphosphate hydrolases"/>
    <property type="match status" value="1"/>
</dbReference>
<dbReference type="InterPro" id="IPR027417">
    <property type="entry name" value="P-loop_NTPase"/>
</dbReference>
<dbReference type="Gene3D" id="3.80.10.10">
    <property type="entry name" value="Ribonuclease Inhibitor"/>
    <property type="match status" value="3"/>
</dbReference>
<evidence type="ECO:0000259" key="7">
    <source>
        <dbReference type="Pfam" id="PF00931"/>
    </source>
</evidence>
<evidence type="ECO:0000259" key="9">
    <source>
        <dbReference type="Pfam" id="PF23559"/>
    </source>
</evidence>
<dbReference type="Gene3D" id="1.10.8.430">
    <property type="entry name" value="Helical domain of apoptotic protease-activating factors"/>
    <property type="match status" value="1"/>
</dbReference>
<dbReference type="InterPro" id="IPR042197">
    <property type="entry name" value="Apaf_helical"/>
</dbReference>
<evidence type="ECO:0000256" key="1">
    <source>
        <dbReference type="ARBA" id="ARBA00008894"/>
    </source>
</evidence>
<dbReference type="Pfam" id="PF25019">
    <property type="entry name" value="LRR_R13L1-DRL21"/>
    <property type="match status" value="1"/>
</dbReference>
<dbReference type="PRINTS" id="PR00364">
    <property type="entry name" value="DISEASERSIST"/>
</dbReference>
<dbReference type="PANTHER" id="PTHR23155:SF1143">
    <property type="entry name" value="OS12G0481400 PROTEIN"/>
    <property type="match status" value="1"/>
</dbReference>
<dbReference type="EnsemblPlants" id="KQJ81461">
    <property type="protein sequence ID" value="KQJ81461"/>
    <property type="gene ID" value="BRADI_5g00871v3"/>
</dbReference>
<dbReference type="GeneID" id="100837957"/>
<sequence length="1504" mass="167874">MEATIGISAARWGVTRALGPILDGLLEPWAASSALGTKIHELKMELLYAQGMLDNARGRDVRSAALGQLLLELRRLAYAADDALDDLEYFRIQDELYGTKKATDDDDQGCLKGLVVNAHHTVKTHAGKLSKLLSYPCTACHDDSDEEQEDGSGGCLPRACSRYWENAQAANGGCVPKVVSCARAIGKRLPCTRTEHAPLLKFDRVEMSERMSKILDELKPVCAKVSTILGLELSGMNRTTTKETPLDRPETTHHIIQPKLYGRGSQIDHVVKDITGSKYSTNNLTVLSFYGQGGIGKTTFAQHIYDKAKSNFQIHLWICVSHGSNANMLARDIAKQIQSSSDKKGSAAPSGASDKKGSAAPSGASDKKGSAAPSGASDKKDSAEDQIEMAVQSKRFLLVLDDMWTYHEDEWNKLLAPFRKAGPAGNIVIVTTRFPGLAQSVATTVDCSTKLDRLDYKDSMALFKACIFGDDEKQWEGHDNLLKVGSEIVPKLKGSPLAVKTVGRLLRTKLHTDHWNSILDSKEWELQTNNEDVMPALQLSYNYLPFEAQQCFYHCVLFREDYKFTGQELIHMWIGLGLLGNSNQNKRIEDIGQTYLDILVDHGFFEIGEKEGKLPYYVIHDLLHELAVKVSSFECLSIHSSNIRSTKILASIRHLSITIDNTVVTDRKSFEKFRIDLSALGKRLKAENLHTLMLFGVYHGSFLKTLRDMFKKAKSLRVVYLSEATYNLNNLFHDFSNLVRLRYLRIEGVRYSTPTSLPNSISRFYHLIVLHAHVWLKKFPQDVSNLVKLRHFVVGDNGEVHSRIPMVGKLHALQELKRFEVKRETNGFGLEQLGPLELRGSLRIDNLENIQSVEEADEAKLAHRKHLHELTLNWSEISTQKALTRANKEELVLQSLKPHSNIRALRISGNGGATCPEWLGVELDLEHLHLERVSWGTLPLLGKTCMVYEHGKECVGCVPGQGFKNLKTLSLVGIEELIKWRGNGTCHLLSHLEELTVHRCYLLKELPFSRSSCHESEREENMLAVFPKLRTLNISNCHNLLPLPSLPWTSAVCFIKIKDAGSDFSELFYTKEANESIILRISGRDQGNGSGDSTFWDVLDFSNLTELEDWTISSCPPLPLDRLQALKSLKKLCIENSSSNVLLSVEERSCVQCYVSVTELKIGNCGSSGKELTKMLSHFPYLSRLYLHMHSRNGFSGLGVAEPEQHVNVAVRDEAEITADDFTLLLPPQIEFLQILDCQQLSDCSMSATGLQNMRSLRTLNVSQLHMLGSSVLSPSLLFPTSLQTLTLWRVPTSLTLPPLPNLTELTIHGSSDVRGKDLLHLLPQLTDLHIEEIEKFFDGLDPSRTLSGIRSICTCDVEGLLVSPICSIISSSLANLILLGRKNYNLQRLTKDQEKALLMLTSLLKLEIISFCNLQSAPGGLSGHPSLKLLRFSTCRNLQSLPKDSLPASLEELVIWDCPRLRSLPKEGLPNSLRRVSARGTEIHPELIRHCRKLQGTIPIVEI</sequence>
<evidence type="ECO:0000313" key="12">
    <source>
        <dbReference type="EnsemblPlants" id="KQJ81461"/>
    </source>
</evidence>
<organism evidence="11">
    <name type="scientific">Brachypodium distachyon</name>
    <name type="common">Purple false brome</name>
    <name type="synonym">Trachynia distachya</name>
    <dbReference type="NCBI Taxonomy" id="15368"/>
    <lineage>
        <taxon>Eukaryota</taxon>
        <taxon>Viridiplantae</taxon>
        <taxon>Streptophyta</taxon>
        <taxon>Embryophyta</taxon>
        <taxon>Tracheophyta</taxon>
        <taxon>Spermatophyta</taxon>
        <taxon>Magnoliopsida</taxon>
        <taxon>Liliopsida</taxon>
        <taxon>Poales</taxon>
        <taxon>Poaceae</taxon>
        <taxon>BOP clade</taxon>
        <taxon>Pooideae</taxon>
        <taxon>Stipodae</taxon>
        <taxon>Brachypodieae</taxon>
        <taxon>Brachypodium</taxon>
    </lineage>
</organism>
<dbReference type="Gene3D" id="3.40.50.300">
    <property type="entry name" value="P-loop containing nucleotide triphosphate hydrolases"/>
    <property type="match status" value="1"/>
</dbReference>
<dbReference type="SUPFAM" id="SSF52058">
    <property type="entry name" value="L domain-like"/>
    <property type="match status" value="2"/>
</dbReference>
<evidence type="ECO:0000259" key="8">
    <source>
        <dbReference type="Pfam" id="PF18052"/>
    </source>
</evidence>
<evidence type="ECO:0000256" key="3">
    <source>
        <dbReference type="ARBA" id="ARBA00022737"/>
    </source>
</evidence>
<dbReference type="Gramene" id="KQJ81461">
    <property type="protein sequence ID" value="KQJ81461"/>
    <property type="gene ID" value="BRADI_5g00871v3"/>
</dbReference>
<comment type="similarity">
    <text evidence="1">Belongs to the disease resistance NB-LRR family.</text>
</comment>
<dbReference type="InterPro" id="IPR056789">
    <property type="entry name" value="LRR_R13L1-DRL21"/>
</dbReference>
<gene>
    <name evidence="12" type="primary">LOC100837957</name>
    <name evidence="11" type="ORF">BRADI_5g00871v3</name>
</gene>
<dbReference type="Pfam" id="PF00931">
    <property type="entry name" value="NB-ARC"/>
    <property type="match status" value="1"/>
</dbReference>
<feature type="domain" description="Disease resistance N-terminal" evidence="8">
    <location>
        <begin position="21"/>
        <end position="95"/>
    </location>
</feature>
<dbReference type="InterPro" id="IPR032675">
    <property type="entry name" value="LRR_dom_sf"/>
</dbReference>
<evidence type="ECO:0000313" key="13">
    <source>
        <dbReference type="Proteomes" id="UP000008810"/>
    </source>
</evidence>
<feature type="domain" description="Disease resistance protein winged helix" evidence="9">
    <location>
        <begin position="557"/>
        <end position="627"/>
    </location>
</feature>
<dbReference type="InterPro" id="IPR044974">
    <property type="entry name" value="Disease_R_plants"/>
</dbReference>
<dbReference type="Proteomes" id="UP000008810">
    <property type="component" value="Chromosome 5"/>
</dbReference>
<evidence type="ECO:0000256" key="2">
    <source>
        <dbReference type="ARBA" id="ARBA00022614"/>
    </source>
</evidence>
<evidence type="ECO:0000313" key="11">
    <source>
        <dbReference type="EMBL" id="KQJ81461.1"/>
    </source>
</evidence>
<dbReference type="OrthoDB" id="659430at2759"/>
<evidence type="ECO:0000259" key="10">
    <source>
        <dbReference type="Pfam" id="PF25019"/>
    </source>
</evidence>
<keyword evidence="4" id="KW-0547">Nucleotide-binding</keyword>
<evidence type="ECO:0000256" key="4">
    <source>
        <dbReference type="ARBA" id="ARBA00022741"/>
    </source>
</evidence>
<dbReference type="RefSeq" id="XP_024311417.1">
    <property type="nucleotide sequence ID" value="XM_024455649.1"/>
</dbReference>
<reference evidence="11" key="2">
    <citation type="submission" date="2017-06" db="EMBL/GenBank/DDBJ databases">
        <title>WGS assembly of Brachypodium distachyon.</title>
        <authorList>
            <consortium name="The International Brachypodium Initiative"/>
            <person name="Lucas S."/>
            <person name="Harmon-Smith M."/>
            <person name="Lail K."/>
            <person name="Tice H."/>
            <person name="Grimwood J."/>
            <person name="Bruce D."/>
            <person name="Barry K."/>
            <person name="Shu S."/>
            <person name="Lindquist E."/>
            <person name="Wang M."/>
            <person name="Pitluck S."/>
            <person name="Vogel J.P."/>
            <person name="Garvin D.F."/>
            <person name="Mockler T.C."/>
            <person name="Schmutz J."/>
            <person name="Rokhsar D."/>
            <person name="Bevan M.W."/>
        </authorList>
    </citation>
    <scope>NUCLEOTIDE SEQUENCE</scope>
    <source>
        <strain evidence="11">Bd21</strain>
    </source>
</reference>
<dbReference type="Pfam" id="PF18052">
    <property type="entry name" value="Rx_N"/>
    <property type="match status" value="1"/>
</dbReference>
<dbReference type="ExpressionAtlas" id="A0A0Q3KNJ1">
    <property type="expression patterns" value="differential"/>
</dbReference>
<keyword evidence="5" id="KW-0611">Plant defense</keyword>
<evidence type="ECO:0000256" key="6">
    <source>
        <dbReference type="SAM" id="MobiDB-lite"/>
    </source>
</evidence>
<dbReference type="InterPro" id="IPR058922">
    <property type="entry name" value="WHD_DRP"/>
</dbReference>
<dbReference type="PANTHER" id="PTHR23155">
    <property type="entry name" value="DISEASE RESISTANCE PROTEIN RP"/>
    <property type="match status" value="1"/>
</dbReference>
<protein>
    <recommendedName>
        <fullName evidence="14">NB-ARC domain-containing protein</fullName>
    </recommendedName>
</protein>
<feature type="domain" description="NB-ARC" evidence="7">
    <location>
        <begin position="279"/>
        <end position="468"/>
    </location>
</feature>
<reference evidence="11 12" key="1">
    <citation type="journal article" date="2010" name="Nature">
        <title>Genome sequencing and analysis of the model grass Brachypodium distachyon.</title>
        <authorList>
            <consortium name="International Brachypodium Initiative"/>
        </authorList>
    </citation>
    <scope>NUCLEOTIDE SEQUENCE [LARGE SCALE GENOMIC DNA]</scope>
    <source>
        <strain evidence="11">Bd21</strain>
        <strain evidence="12">cv. Bd21</strain>
    </source>
</reference>
<dbReference type="STRING" id="15368.A0A0Q3KNJ1"/>
<dbReference type="Gene3D" id="1.10.10.10">
    <property type="entry name" value="Winged helix-like DNA-binding domain superfamily/Winged helix DNA-binding domain"/>
    <property type="match status" value="1"/>
</dbReference>
<dbReference type="GO" id="GO:0098542">
    <property type="term" value="P:defense response to other organism"/>
    <property type="evidence" value="ECO:0000318"/>
    <property type="project" value="GO_Central"/>
</dbReference>
<keyword evidence="2" id="KW-0433">Leucine-rich repeat</keyword>
<feature type="domain" description="R13L1/DRL21-like LRR repeat region" evidence="10">
    <location>
        <begin position="830"/>
        <end position="943"/>
    </location>
</feature>
<keyword evidence="3" id="KW-0677">Repeat</keyword>
<keyword evidence="13" id="KW-1185">Reference proteome</keyword>
<evidence type="ECO:0000256" key="5">
    <source>
        <dbReference type="ARBA" id="ARBA00022821"/>
    </source>
</evidence>
<feature type="region of interest" description="Disordered" evidence="6">
    <location>
        <begin position="340"/>
        <end position="384"/>
    </location>
</feature>
<dbReference type="GO" id="GO:0043531">
    <property type="term" value="F:ADP binding"/>
    <property type="evidence" value="ECO:0007669"/>
    <property type="project" value="InterPro"/>
</dbReference>
<name>A0A0Q3KNJ1_BRADI</name>
<dbReference type="Pfam" id="PF23559">
    <property type="entry name" value="WHD_DRP"/>
    <property type="match status" value="1"/>
</dbReference>
<dbReference type="InterPro" id="IPR041118">
    <property type="entry name" value="Rx_N"/>
</dbReference>
<dbReference type="InterPro" id="IPR036388">
    <property type="entry name" value="WH-like_DNA-bd_sf"/>
</dbReference>